<feature type="domain" description="Cyanobacterial aminoacyl-tRNA synthetase CAAD" evidence="4">
    <location>
        <begin position="94"/>
        <end position="169"/>
    </location>
</feature>
<keyword evidence="6" id="KW-1185">Reference proteome</keyword>
<dbReference type="OMA" id="TCWFSSR"/>
<proteinExistence type="predicted"/>
<dbReference type="FunCoup" id="A0A200PUD6">
    <property type="interactions" value="269"/>
</dbReference>
<dbReference type="Pfam" id="PF14159">
    <property type="entry name" value="CAAD"/>
    <property type="match status" value="1"/>
</dbReference>
<name>A0A200PUD6_MACCD</name>
<keyword evidence="3" id="KW-1133">Transmembrane helix</keyword>
<evidence type="ECO:0000313" key="5">
    <source>
        <dbReference type="EMBL" id="OVA01805.1"/>
    </source>
</evidence>
<dbReference type="AlphaFoldDB" id="A0A200PUD6"/>
<gene>
    <name evidence="5" type="ORF">BVC80_9075g48</name>
</gene>
<evidence type="ECO:0000313" key="6">
    <source>
        <dbReference type="Proteomes" id="UP000195402"/>
    </source>
</evidence>
<evidence type="ECO:0000256" key="1">
    <source>
        <dbReference type="ARBA" id="ARBA00004141"/>
    </source>
</evidence>
<keyword evidence="2" id="KW-0175">Coiled coil</keyword>
<protein>
    <submittedName>
        <fullName evidence="5">Cyanobacterial aminoacyl-tRNA synthetase</fullName>
    </submittedName>
</protein>
<evidence type="ECO:0000259" key="4">
    <source>
        <dbReference type="Pfam" id="PF14159"/>
    </source>
</evidence>
<organism evidence="5 6">
    <name type="scientific">Macleaya cordata</name>
    <name type="common">Five-seeded plume-poppy</name>
    <name type="synonym">Bocconia cordata</name>
    <dbReference type="NCBI Taxonomy" id="56857"/>
    <lineage>
        <taxon>Eukaryota</taxon>
        <taxon>Viridiplantae</taxon>
        <taxon>Streptophyta</taxon>
        <taxon>Embryophyta</taxon>
        <taxon>Tracheophyta</taxon>
        <taxon>Spermatophyta</taxon>
        <taxon>Magnoliopsida</taxon>
        <taxon>Ranunculales</taxon>
        <taxon>Papaveraceae</taxon>
        <taxon>Papaveroideae</taxon>
        <taxon>Macleaya</taxon>
    </lineage>
</organism>
<dbReference type="STRING" id="56857.A0A200PUD6"/>
<feature type="transmembrane region" description="Helical" evidence="3">
    <location>
        <begin position="126"/>
        <end position="143"/>
    </location>
</feature>
<keyword evidence="5" id="KW-0436">Ligase</keyword>
<keyword evidence="5" id="KW-0030">Aminoacyl-tRNA synthetase</keyword>
<keyword evidence="3" id="KW-0812">Transmembrane</keyword>
<comment type="subcellular location">
    <subcellularLocation>
        <location evidence="1">Membrane</location>
        <topology evidence="1">Multi-pass membrane protein</topology>
    </subcellularLocation>
</comment>
<evidence type="ECO:0000256" key="2">
    <source>
        <dbReference type="SAM" id="Coils"/>
    </source>
</evidence>
<dbReference type="InParanoid" id="A0A200PUD6"/>
<accession>A0A200PUD6</accession>
<sequence>MKKVGKSDTTILDRLHYFATPLRAETTKQNVVSINEQFEEVSDGVVTMDEDHAAEQNVFYEAKPAEEIAKEDSPMKEQLLAFEFLDRLNIKLDLEDTYSILVYGSSALVGLWLASAIIGALDSIPVFPKVLELVGLAFTIRFSSRYLIFKKNRDELTAKVEELKQQIIGSNND</sequence>
<feature type="transmembrane region" description="Helical" evidence="3">
    <location>
        <begin position="100"/>
        <end position="120"/>
    </location>
</feature>
<dbReference type="GO" id="GO:0004812">
    <property type="term" value="F:aminoacyl-tRNA ligase activity"/>
    <property type="evidence" value="ECO:0007669"/>
    <property type="project" value="UniProtKB-KW"/>
</dbReference>
<feature type="coiled-coil region" evidence="2">
    <location>
        <begin position="146"/>
        <end position="173"/>
    </location>
</feature>
<dbReference type="GO" id="GO:0009535">
    <property type="term" value="C:chloroplast thylakoid membrane"/>
    <property type="evidence" value="ECO:0007669"/>
    <property type="project" value="TreeGrafter"/>
</dbReference>
<dbReference type="OrthoDB" id="2014299at2759"/>
<dbReference type="InterPro" id="IPR033344">
    <property type="entry name" value="CURT1"/>
</dbReference>
<dbReference type="EMBL" id="MVGT01004037">
    <property type="protein sequence ID" value="OVA01805.1"/>
    <property type="molecule type" value="Genomic_DNA"/>
</dbReference>
<dbReference type="PANTHER" id="PTHR33222:SF2">
    <property type="entry name" value="PROTEIN CURVATURE THYLAKOID 1D, CHLOROPLASTIC"/>
    <property type="match status" value="1"/>
</dbReference>
<dbReference type="Proteomes" id="UP000195402">
    <property type="component" value="Unassembled WGS sequence"/>
</dbReference>
<dbReference type="InterPro" id="IPR025564">
    <property type="entry name" value="CAAD_dom"/>
</dbReference>
<keyword evidence="3" id="KW-0472">Membrane</keyword>
<reference evidence="5 6" key="1">
    <citation type="journal article" date="2017" name="Mol. Plant">
        <title>The Genome of Medicinal Plant Macleaya cordata Provides New Insights into Benzylisoquinoline Alkaloids Metabolism.</title>
        <authorList>
            <person name="Liu X."/>
            <person name="Liu Y."/>
            <person name="Huang P."/>
            <person name="Ma Y."/>
            <person name="Qing Z."/>
            <person name="Tang Q."/>
            <person name="Cao H."/>
            <person name="Cheng P."/>
            <person name="Zheng Y."/>
            <person name="Yuan Z."/>
            <person name="Zhou Y."/>
            <person name="Liu J."/>
            <person name="Tang Z."/>
            <person name="Zhuo Y."/>
            <person name="Zhang Y."/>
            <person name="Yu L."/>
            <person name="Huang J."/>
            <person name="Yang P."/>
            <person name="Peng Q."/>
            <person name="Zhang J."/>
            <person name="Jiang W."/>
            <person name="Zhang Z."/>
            <person name="Lin K."/>
            <person name="Ro D.K."/>
            <person name="Chen X."/>
            <person name="Xiong X."/>
            <person name="Shang Y."/>
            <person name="Huang S."/>
            <person name="Zeng J."/>
        </authorList>
    </citation>
    <scope>NUCLEOTIDE SEQUENCE [LARGE SCALE GENOMIC DNA]</scope>
    <source>
        <strain evidence="6">cv. BLH2017</strain>
        <tissue evidence="5">Root</tissue>
    </source>
</reference>
<evidence type="ECO:0000256" key="3">
    <source>
        <dbReference type="SAM" id="Phobius"/>
    </source>
</evidence>
<comment type="caution">
    <text evidence="5">The sequence shown here is derived from an EMBL/GenBank/DDBJ whole genome shotgun (WGS) entry which is preliminary data.</text>
</comment>
<dbReference type="PANTHER" id="PTHR33222">
    <property type="match status" value="1"/>
</dbReference>